<protein>
    <recommendedName>
        <fullName evidence="7">Beta-galactosidase</fullName>
    </recommendedName>
</protein>
<evidence type="ECO:0000259" key="5">
    <source>
        <dbReference type="Pfam" id="PF02837"/>
    </source>
</evidence>
<organism evidence="6">
    <name type="scientific">marine sediment metagenome</name>
    <dbReference type="NCBI Taxonomy" id="412755"/>
    <lineage>
        <taxon>unclassified sequences</taxon>
        <taxon>metagenomes</taxon>
        <taxon>ecological metagenomes</taxon>
    </lineage>
</organism>
<feature type="domain" description="Glycoside hydrolase family 2 immunoglobulin-like beta-sandwich" evidence="4">
    <location>
        <begin position="154"/>
        <end position="252"/>
    </location>
</feature>
<keyword evidence="3" id="KW-0326">Glycosidase</keyword>
<gene>
    <name evidence="6" type="ORF">S01H1_29624</name>
</gene>
<dbReference type="Pfam" id="PF02837">
    <property type="entry name" value="Glyco_hydro_2_N"/>
    <property type="match status" value="1"/>
</dbReference>
<dbReference type="InterPro" id="IPR051913">
    <property type="entry name" value="GH2_Domain-Containing"/>
</dbReference>
<dbReference type="AlphaFoldDB" id="X0TDM8"/>
<dbReference type="GO" id="GO:0005975">
    <property type="term" value="P:carbohydrate metabolic process"/>
    <property type="evidence" value="ECO:0007669"/>
    <property type="project" value="InterPro"/>
</dbReference>
<dbReference type="PANTHER" id="PTHR42732">
    <property type="entry name" value="BETA-GALACTOSIDASE"/>
    <property type="match status" value="1"/>
</dbReference>
<feature type="non-terminal residue" evidence="6">
    <location>
        <position position="1"/>
    </location>
</feature>
<sequence>SSGVDFADNISVPGAWIVQGFGEDTPKLRNSYHGVAWYKKEAAIPEDWNGKRLFVFFDGVYRSAHVWVNGNDLGEHIGYSSGFEYEISDLVASGSSALIAVRVESRRNAEIDGLVGCFDMIDTDLIPRERSDDGVLGGIWGHVKLESRRDGWLENIFVQTNISTKECVVSADVLGEIPLGAKVKAVIKDNNGVTLAEAIKNIDGDSGKVYLDVSVPEAELWTIELPTLYTAGLSLVVESESVYSIESRFGFRSFEIRGRNFYLNENEVYLRGYGDD</sequence>
<evidence type="ECO:0000256" key="3">
    <source>
        <dbReference type="ARBA" id="ARBA00023295"/>
    </source>
</evidence>
<dbReference type="Gene3D" id="2.60.40.10">
    <property type="entry name" value="Immunoglobulins"/>
    <property type="match status" value="1"/>
</dbReference>
<accession>X0TDM8</accession>
<dbReference type="Gene3D" id="2.60.120.260">
    <property type="entry name" value="Galactose-binding domain-like"/>
    <property type="match status" value="1"/>
</dbReference>
<keyword evidence="2" id="KW-0378">Hydrolase</keyword>
<dbReference type="PANTHER" id="PTHR42732:SF1">
    <property type="entry name" value="BETA-MANNOSIDASE"/>
    <property type="match status" value="1"/>
</dbReference>
<feature type="domain" description="Glycosyl hydrolases family 2 sugar binding" evidence="5">
    <location>
        <begin position="7"/>
        <end position="103"/>
    </location>
</feature>
<evidence type="ECO:0000259" key="4">
    <source>
        <dbReference type="Pfam" id="PF00703"/>
    </source>
</evidence>
<dbReference type="InterPro" id="IPR013783">
    <property type="entry name" value="Ig-like_fold"/>
</dbReference>
<dbReference type="InterPro" id="IPR006104">
    <property type="entry name" value="Glyco_hydro_2_N"/>
</dbReference>
<evidence type="ECO:0000256" key="2">
    <source>
        <dbReference type="ARBA" id="ARBA00022801"/>
    </source>
</evidence>
<evidence type="ECO:0000256" key="1">
    <source>
        <dbReference type="ARBA" id="ARBA00007401"/>
    </source>
</evidence>
<name>X0TDM8_9ZZZZ</name>
<dbReference type="InterPro" id="IPR008979">
    <property type="entry name" value="Galactose-bd-like_sf"/>
</dbReference>
<comment type="caution">
    <text evidence="6">The sequence shown here is derived from an EMBL/GenBank/DDBJ whole genome shotgun (WGS) entry which is preliminary data.</text>
</comment>
<dbReference type="EMBL" id="BARS01018182">
    <property type="protein sequence ID" value="GAF91633.1"/>
    <property type="molecule type" value="Genomic_DNA"/>
</dbReference>
<dbReference type="Pfam" id="PF00703">
    <property type="entry name" value="Glyco_hydro_2"/>
    <property type="match status" value="1"/>
</dbReference>
<dbReference type="InterPro" id="IPR006102">
    <property type="entry name" value="Ig-like_GH2"/>
</dbReference>
<comment type="similarity">
    <text evidence="1">Belongs to the glycosyl hydrolase 2 family.</text>
</comment>
<dbReference type="InterPro" id="IPR036156">
    <property type="entry name" value="Beta-gal/glucu_dom_sf"/>
</dbReference>
<feature type="non-terminal residue" evidence="6">
    <location>
        <position position="276"/>
    </location>
</feature>
<evidence type="ECO:0008006" key="7">
    <source>
        <dbReference type="Google" id="ProtNLM"/>
    </source>
</evidence>
<proteinExistence type="inferred from homology"/>
<dbReference type="GO" id="GO:0004553">
    <property type="term" value="F:hydrolase activity, hydrolyzing O-glycosyl compounds"/>
    <property type="evidence" value="ECO:0007669"/>
    <property type="project" value="InterPro"/>
</dbReference>
<reference evidence="6" key="1">
    <citation type="journal article" date="2014" name="Front. Microbiol.">
        <title>High frequency of phylogenetically diverse reductive dehalogenase-homologous genes in deep subseafloor sedimentary metagenomes.</title>
        <authorList>
            <person name="Kawai M."/>
            <person name="Futagami T."/>
            <person name="Toyoda A."/>
            <person name="Takaki Y."/>
            <person name="Nishi S."/>
            <person name="Hori S."/>
            <person name="Arai W."/>
            <person name="Tsubouchi T."/>
            <person name="Morono Y."/>
            <person name="Uchiyama I."/>
            <person name="Ito T."/>
            <person name="Fujiyama A."/>
            <person name="Inagaki F."/>
            <person name="Takami H."/>
        </authorList>
    </citation>
    <scope>NUCLEOTIDE SEQUENCE</scope>
    <source>
        <strain evidence="6">Expedition CK06-06</strain>
    </source>
</reference>
<evidence type="ECO:0000313" key="6">
    <source>
        <dbReference type="EMBL" id="GAF91633.1"/>
    </source>
</evidence>
<dbReference type="SUPFAM" id="SSF49785">
    <property type="entry name" value="Galactose-binding domain-like"/>
    <property type="match status" value="1"/>
</dbReference>
<dbReference type="SUPFAM" id="SSF49303">
    <property type="entry name" value="beta-Galactosidase/glucuronidase domain"/>
    <property type="match status" value="1"/>
</dbReference>